<evidence type="ECO:0000313" key="4">
    <source>
        <dbReference type="Proteomes" id="UP000087171"/>
    </source>
</evidence>
<reference evidence="5" key="2">
    <citation type="submission" date="2025-08" db="UniProtKB">
        <authorList>
            <consortium name="RefSeq"/>
        </authorList>
    </citation>
    <scope>IDENTIFICATION</scope>
    <source>
        <tissue evidence="5">Etiolated seedlings</tissue>
    </source>
</reference>
<feature type="compositionally biased region" description="Low complexity" evidence="2">
    <location>
        <begin position="177"/>
        <end position="195"/>
    </location>
</feature>
<keyword evidence="1" id="KW-0862">Zinc</keyword>
<dbReference type="GeneID" id="101512464"/>
<evidence type="ECO:0000256" key="2">
    <source>
        <dbReference type="SAM" id="MobiDB-lite"/>
    </source>
</evidence>
<proteinExistence type="predicted"/>
<dbReference type="Gene3D" id="3.30.40.10">
    <property type="entry name" value="Zinc/RING finger domain, C3HC4 (zinc finger)"/>
    <property type="match status" value="1"/>
</dbReference>
<dbReference type="PANTHER" id="PTHR31150:SF23">
    <property type="entry name" value="MANDELONITRILE LYASE-RELATED"/>
    <property type="match status" value="1"/>
</dbReference>
<feature type="compositionally biased region" description="Low complexity" evidence="2">
    <location>
        <begin position="248"/>
        <end position="258"/>
    </location>
</feature>
<organism evidence="4 5">
    <name type="scientific">Cicer arietinum</name>
    <name type="common">Chickpea</name>
    <name type="synonym">Garbanzo</name>
    <dbReference type="NCBI Taxonomy" id="3827"/>
    <lineage>
        <taxon>Eukaryota</taxon>
        <taxon>Viridiplantae</taxon>
        <taxon>Streptophyta</taxon>
        <taxon>Embryophyta</taxon>
        <taxon>Tracheophyta</taxon>
        <taxon>Spermatophyta</taxon>
        <taxon>Magnoliopsida</taxon>
        <taxon>eudicotyledons</taxon>
        <taxon>Gunneridae</taxon>
        <taxon>Pentapetalae</taxon>
        <taxon>rosids</taxon>
        <taxon>fabids</taxon>
        <taxon>Fabales</taxon>
        <taxon>Fabaceae</taxon>
        <taxon>Papilionoideae</taxon>
        <taxon>50 kb inversion clade</taxon>
        <taxon>NPAAA clade</taxon>
        <taxon>Hologalegina</taxon>
        <taxon>IRL clade</taxon>
        <taxon>Cicereae</taxon>
        <taxon>Cicer</taxon>
    </lineage>
</organism>
<sequence>MGPHEPYWRTNTSYSPPPPRWDFKFQSEGLPYSLNDGVQLYDGSSTSSNGKDSRTWVRGNHLYDLHYSVSDGTGIFLSSPCPSELRHGPQWTPPAIQEISFDDYELVTRKDFVVFSFCRWVRELLRHHPGVLPSSFKHHPVAPPSGYNNHLDPHPSLGRISFAPTKEGTSKNLNNGSSISTQSESSESESTNSQLSFHRTFSNHRSFVSKPIYPLSFPDLTTTRDAFDPAFPDFTGFDTSNPLKDSQRSSNASSSQDSVDVTESFELETPALPHTHSEGFRCGLCERFLSNRSPWSSRRIVRSRDMPATGVLPCCHVFHAECLEQTTPKTRKIDPPCPLCVKLDEQHSPDQRSVLRLRNGFPRFKSVCEDGPSRTRSCSQADDCVEGPLHAPPHNTMLLLNRNHIRRNLSLRGNLSKAFPGKVRKTETYSSQLFSGSSVDQEVGYN</sequence>
<dbReference type="STRING" id="3827.A0A3Q7YCQ1"/>
<evidence type="ECO:0000313" key="5">
    <source>
        <dbReference type="RefSeq" id="XP_027187630.1"/>
    </source>
</evidence>
<dbReference type="InterPro" id="IPR013083">
    <property type="entry name" value="Znf_RING/FYVE/PHD"/>
</dbReference>
<keyword evidence="1" id="KW-0479">Metal-binding</keyword>
<dbReference type="AlphaFoldDB" id="A0A3Q7YCQ1"/>
<dbReference type="PaxDb" id="3827-XP_004490108.1"/>
<dbReference type="Proteomes" id="UP000087171">
    <property type="component" value="Chromosome Ca2"/>
</dbReference>
<dbReference type="PANTHER" id="PTHR31150">
    <property type="entry name" value="EXPRESSED PROTEIN"/>
    <property type="match status" value="1"/>
</dbReference>
<dbReference type="SUPFAM" id="SSF57850">
    <property type="entry name" value="RING/U-box"/>
    <property type="match status" value="1"/>
</dbReference>
<reference evidence="4" key="1">
    <citation type="journal article" date="2013" name="Nat. Biotechnol.">
        <title>Draft genome sequence of chickpea (Cicer arietinum) provides a resource for trait improvement.</title>
        <authorList>
            <person name="Varshney R.K."/>
            <person name="Song C."/>
            <person name="Saxena R.K."/>
            <person name="Azam S."/>
            <person name="Yu S."/>
            <person name="Sharpe A.G."/>
            <person name="Cannon S."/>
            <person name="Baek J."/>
            <person name="Rosen B.D."/>
            <person name="Tar'an B."/>
            <person name="Millan T."/>
            <person name="Zhang X."/>
            <person name="Ramsay L.D."/>
            <person name="Iwata A."/>
            <person name="Wang Y."/>
            <person name="Nelson W."/>
            <person name="Farmer A.D."/>
            <person name="Gaur P.M."/>
            <person name="Soderlund C."/>
            <person name="Penmetsa R.V."/>
            <person name="Xu C."/>
            <person name="Bharti A.K."/>
            <person name="He W."/>
            <person name="Winter P."/>
            <person name="Zhao S."/>
            <person name="Hane J.K."/>
            <person name="Carrasquilla-Garcia N."/>
            <person name="Condie J.A."/>
            <person name="Upadhyaya H.D."/>
            <person name="Luo M.C."/>
            <person name="Thudi M."/>
            <person name="Gowda C.L."/>
            <person name="Singh N.P."/>
            <person name="Lichtenzveig J."/>
            <person name="Gali K.K."/>
            <person name="Rubio J."/>
            <person name="Nadarajan N."/>
            <person name="Dolezel J."/>
            <person name="Bansal K.C."/>
            <person name="Xu X."/>
            <person name="Edwards D."/>
            <person name="Zhang G."/>
            <person name="Kahl G."/>
            <person name="Gil J."/>
            <person name="Singh K.B."/>
            <person name="Datta S.K."/>
            <person name="Jackson S.A."/>
            <person name="Wang J."/>
            <person name="Cook D.R."/>
        </authorList>
    </citation>
    <scope>NUCLEOTIDE SEQUENCE [LARGE SCALE GENOMIC DNA]</scope>
    <source>
        <strain evidence="4">cv. CDC Frontier</strain>
    </source>
</reference>
<protein>
    <submittedName>
        <fullName evidence="5">Uncharacterized protein LOC101512464 isoform X1</fullName>
    </submittedName>
</protein>
<accession>A0A3Q7YCQ1</accession>
<feature type="region of interest" description="Disordered" evidence="2">
    <location>
        <begin position="238"/>
        <end position="261"/>
    </location>
</feature>
<dbReference type="RefSeq" id="XP_027187630.1">
    <property type="nucleotide sequence ID" value="XM_027331829.1"/>
</dbReference>
<dbReference type="SMART" id="SM00184">
    <property type="entry name" value="RING"/>
    <property type="match status" value="1"/>
</dbReference>
<dbReference type="InterPro" id="IPR001841">
    <property type="entry name" value="Znf_RING"/>
</dbReference>
<dbReference type="PROSITE" id="PS50089">
    <property type="entry name" value="ZF_RING_2"/>
    <property type="match status" value="1"/>
</dbReference>
<feature type="domain" description="RING-type" evidence="3">
    <location>
        <begin position="282"/>
        <end position="340"/>
    </location>
</feature>
<keyword evidence="4" id="KW-1185">Reference proteome</keyword>
<feature type="region of interest" description="Disordered" evidence="2">
    <location>
        <begin position="143"/>
        <end position="195"/>
    </location>
</feature>
<gene>
    <name evidence="5" type="primary">LOC101512464</name>
</gene>
<keyword evidence="1" id="KW-0863">Zinc-finger</keyword>
<evidence type="ECO:0000259" key="3">
    <source>
        <dbReference type="PROSITE" id="PS50089"/>
    </source>
</evidence>
<name>A0A3Q7YCQ1_CICAR</name>
<evidence type="ECO:0000256" key="1">
    <source>
        <dbReference type="PROSITE-ProRule" id="PRU00175"/>
    </source>
</evidence>
<dbReference type="GO" id="GO:0008270">
    <property type="term" value="F:zinc ion binding"/>
    <property type="evidence" value="ECO:0007669"/>
    <property type="project" value="UniProtKB-KW"/>
</dbReference>
<dbReference type="OrthoDB" id="416496at2759"/>